<dbReference type="GO" id="GO:0008009">
    <property type="term" value="F:chemokine activity"/>
    <property type="evidence" value="ECO:0007669"/>
    <property type="project" value="InterPro"/>
</dbReference>
<reference evidence="9" key="2">
    <citation type="submission" date="2025-08" db="UniProtKB">
        <authorList>
            <consortium name="Ensembl"/>
        </authorList>
    </citation>
    <scope>IDENTIFICATION</scope>
</reference>
<dbReference type="PANTHER" id="PTHR12015">
    <property type="entry name" value="SMALL INDUCIBLE CYTOKINE A"/>
    <property type="match status" value="1"/>
</dbReference>
<evidence type="ECO:0000256" key="3">
    <source>
        <dbReference type="ARBA" id="ARBA00022514"/>
    </source>
</evidence>
<evidence type="ECO:0000256" key="7">
    <source>
        <dbReference type="SAM" id="SignalP"/>
    </source>
</evidence>
<evidence type="ECO:0000256" key="5">
    <source>
        <dbReference type="ARBA" id="ARBA00022729"/>
    </source>
</evidence>
<keyword evidence="10" id="KW-1185">Reference proteome</keyword>
<dbReference type="InterPro" id="IPR001811">
    <property type="entry name" value="Chemokine_IL8-like_dom"/>
</dbReference>
<dbReference type="Pfam" id="PF00048">
    <property type="entry name" value="IL8"/>
    <property type="match status" value="1"/>
</dbReference>
<dbReference type="PANTHER" id="PTHR12015:SF111">
    <property type="entry name" value="C-C MOTIF CHEMOKINE 17"/>
    <property type="match status" value="1"/>
</dbReference>
<reference evidence="9" key="1">
    <citation type="submission" date="2018-09" db="EMBL/GenBank/DDBJ databases">
        <title>Common duck and Muscovy duck high density SNP chip.</title>
        <authorList>
            <person name="Vignal A."/>
            <person name="Thebault N."/>
            <person name="Warren W.C."/>
        </authorList>
    </citation>
    <scope>NUCLEOTIDE SEQUENCE [LARGE SCALE GENOMIC DNA]</scope>
</reference>
<evidence type="ECO:0000256" key="1">
    <source>
        <dbReference type="ARBA" id="ARBA00004613"/>
    </source>
</evidence>
<dbReference type="SMART" id="SM00199">
    <property type="entry name" value="SCY"/>
    <property type="match status" value="1"/>
</dbReference>
<keyword evidence="4" id="KW-0964">Secreted</keyword>
<sequence length="93" mass="10325">QIPATGALICPVLLTVFTNLLSFPFTALSTPTECCFHYAQKPIRFANILSFYETPKDCALPAVVIVTAAGFKVCNDPQKPWVKKAINKLRRKK</sequence>
<evidence type="ECO:0000313" key="10">
    <source>
        <dbReference type="Proteomes" id="UP000694556"/>
    </source>
</evidence>
<dbReference type="Ensembl" id="ENSCMMT00000025274.1">
    <property type="protein sequence ID" value="ENSCMMP00000023082.1"/>
    <property type="gene ID" value="ENSCMMG00000014433.1"/>
</dbReference>
<name>A0A8C3CRS3_CAIMO</name>
<evidence type="ECO:0000256" key="2">
    <source>
        <dbReference type="ARBA" id="ARBA00022500"/>
    </source>
</evidence>
<dbReference type="Gene3D" id="2.40.50.40">
    <property type="match status" value="1"/>
</dbReference>
<dbReference type="GO" id="GO:0005615">
    <property type="term" value="C:extracellular space"/>
    <property type="evidence" value="ECO:0007669"/>
    <property type="project" value="UniProtKB-KW"/>
</dbReference>
<comment type="subcellular location">
    <subcellularLocation>
        <location evidence="1">Secreted</location>
    </subcellularLocation>
</comment>
<keyword evidence="5 7" id="KW-0732">Signal</keyword>
<evidence type="ECO:0000256" key="6">
    <source>
        <dbReference type="ARBA" id="ARBA00023198"/>
    </source>
</evidence>
<protein>
    <recommendedName>
        <fullName evidence="8">Chemokine interleukin-8-like domain-containing protein</fullName>
    </recommendedName>
</protein>
<keyword evidence="3" id="KW-0202">Cytokine</keyword>
<dbReference type="AlphaFoldDB" id="A0A8C3CRS3"/>
<feature type="chain" id="PRO_5034719637" description="Chemokine interleukin-8-like domain-containing protein" evidence="7">
    <location>
        <begin position="30"/>
        <end position="93"/>
    </location>
</feature>
<accession>A0A8C3CRS3</accession>
<proteinExistence type="predicted"/>
<feature type="signal peptide" evidence="7">
    <location>
        <begin position="1"/>
        <end position="29"/>
    </location>
</feature>
<keyword evidence="2" id="KW-0145">Chemotaxis</keyword>
<dbReference type="GO" id="GO:0006954">
    <property type="term" value="P:inflammatory response"/>
    <property type="evidence" value="ECO:0007669"/>
    <property type="project" value="UniProtKB-KW"/>
</dbReference>
<dbReference type="InterPro" id="IPR039809">
    <property type="entry name" value="Chemokine_b/g/d"/>
</dbReference>
<reference evidence="9" key="3">
    <citation type="submission" date="2025-09" db="UniProtKB">
        <authorList>
            <consortium name="Ensembl"/>
        </authorList>
    </citation>
    <scope>IDENTIFICATION</scope>
</reference>
<dbReference type="SUPFAM" id="SSF54117">
    <property type="entry name" value="Interleukin 8-like chemokines"/>
    <property type="match status" value="1"/>
</dbReference>
<feature type="domain" description="Chemokine interleukin-8-like" evidence="8">
    <location>
        <begin position="31"/>
        <end position="89"/>
    </location>
</feature>
<dbReference type="InterPro" id="IPR036048">
    <property type="entry name" value="Interleukin_8-like_sf"/>
</dbReference>
<dbReference type="GO" id="GO:0006955">
    <property type="term" value="P:immune response"/>
    <property type="evidence" value="ECO:0007669"/>
    <property type="project" value="InterPro"/>
</dbReference>
<dbReference type="CDD" id="cd00272">
    <property type="entry name" value="Chemokine_CC"/>
    <property type="match status" value="1"/>
</dbReference>
<evidence type="ECO:0000259" key="8">
    <source>
        <dbReference type="SMART" id="SM00199"/>
    </source>
</evidence>
<dbReference type="Proteomes" id="UP000694556">
    <property type="component" value="Chromosome 12"/>
</dbReference>
<evidence type="ECO:0000313" key="9">
    <source>
        <dbReference type="Ensembl" id="ENSCMMP00000023082.1"/>
    </source>
</evidence>
<keyword evidence="6" id="KW-0395">Inflammatory response</keyword>
<organism evidence="9 10">
    <name type="scientific">Cairina moschata</name>
    <name type="common">Muscovy duck</name>
    <dbReference type="NCBI Taxonomy" id="8855"/>
    <lineage>
        <taxon>Eukaryota</taxon>
        <taxon>Metazoa</taxon>
        <taxon>Chordata</taxon>
        <taxon>Craniata</taxon>
        <taxon>Vertebrata</taxon>
        <taxon>Euteleostomi</taxon>
        <taxon>Archelosauria</taxon>
        <taxon>Archosauria</taxon>
        <taxon>Dinosauria</taxon>
        <taxon>Saurischia</taxon>
        <taxon>Theropoda</taxon>
        <taxon>Coelurosauria</taxon>
        <taxon>Aves</taxon>
        <taxon>Neognathae</taxon>
        <taxon>Galloanserae</taxon>
        <taxon>Anseriformes</taxon>
        <taxon>Anatidae</taxon>
        <taxon>Anatinae</taxon>
        <taxon>Cairina</taxon>
    </lineage>
</organism>
<evidence type="ECO:0000256" key="4">
    <source>
        <dbReference type="ARBA" id="ARBA00022525"/>
    </source>
</evidence>